<evidence type="ECO:0000256" key="22">
    <source>
        <dbReference type="ARBA" id="ARBA00023242"/>
    </source>
</evidence>
<feature type="compositionally biased region" description="Basic and acidic residues" evidence="26">
    <location>
        <begin position="498"/>
        <end position="508"/>
    </location>
</feature>
<dbReference type="AlphaFoldDB" id="K7KUR7"/>
<dbReference type="SUPFAM" id="SSF140990">
    <property type="entry name" value="FtsH protease domain-like"/>
    <property type="match status" value="1"/>
</dbReference>
<dbReference type="InterPro" id="IPR012677">
    <property type="entry name" value="Nucleotide-bd_a/b_plait_sf"/>
</dbReference>
<dbReference type="SUPFAM" id="SSF52540">
    <property type="entry name" value="P-loop containing nucleoside triphosphate hydrolases"/>
    <property type="match status" value="1"/>
</dbReference>
<dbReference type="Pfam" id="PF00076">
    <property type="entry name" value="RRM_1"/>
    <property type="match status" value="1"/>
</dbReference>
<dbReference type="GO" id="GO:0006397">
    <property type="term" value="P:mRNA processing"/>
    <property type="evidence" value="ECO:0007669"/>
    <property type="project" value="UniProtKB-KW"/>
</dbReference>
<dbReference type="GO" id="GO:0004176">
    <property type="term" value="F:ATP-dependent peptidase activity"/>
    <property type="evidence" value="ECO:0000318"/>
    <property type="project" value="GO_Central"/>
</dbReference>
<dbReference type="GO" id="GO:0005634">
    <property type="term" value="C:nucleus"/>
    <property type="evidence" value="ECO:0007669"/>
    <property type="project" value="UniProtKB-SubCell"/>
</dbReference>
<dbReference type="HOGENOM" id="CLU_000688_9_3_1"/>
<evidence type="ECO:0000256" key="24">
    <source>
        <dbReference type="PROSITE-ProRule" id="PRU00176"/>
    </source>
</evidence>
<evidence type="ECO:0000259" key="27">
    <source>
        <dbReference type="PROSITE" id="PS50102"/>
    </source>
</evidence>
<reference evidence="29" key="2">
    <citation type="submission" date="2018-02" db="UniProtKB">
        <authorList>
            <consortium name="EnsemblPlants"/>
        </authorList>
    </citation>
    <scope>IDENTIFICATION</scope>
    <source>
        <strain evidence="29">Williams 82</strain>
    </source>
</reference>
<dbReference type="InterPro" id="IPR003960">
    <property type="entry name" value="ATPase_AAA_CS"/>
</dbReference>
<keyword evidence="16" id="KW-0809">Transit peptide</keyword>
<keyword evidence="30" id="KW-1185">Reference proteome</keyword>
<evidence type="ECO:0000313" key="30">
    <source>
        <dbReference type="Proteomes" id="UP000008827"/>
    </source>
</evidence>
<comment type="similarity">
    <text evidence="4">In the C-terminal section; belongs to the peptidase M41 family.</text>
</comment>
<proteinExistence type="inferred from homology"/>
<keyword evidence="22" id="KW-0539">Nucleus</keyword>
<keyword evidence="25" id="KW-0175">Coiled coil</keyword>
<dbReference type="GO" id="GO:0009507">
    <property type="term" value="C:chloroplast"/>
    <property type="evidence" value="ECO:0000318"/>
    <property type="project" value="GO_Central"/>
</dbReference>
<keyword evidence="15 24" id="KW-0694">RNA-binding</keyword>
<keyword evidence="18" id="KW-0007">Acetylation</keyword>
<evidence type="ECO:0000256" key="13">
    <source>
        <dbReference type="ARBA" id="ARBA00022833"/>
    </source>
</evidence>
<dbReference type="InterPro" id="IPR034793">
    <property type="entry name" value="PTBPH1/PTBPH2_RRM2"/>
</dbReference>
<evidence type="ECO:0000256" key="25">
    <source>
        <dbReference type="SAM" id="Coils"/>
    </source>
</evidence>
<keyword evidence="8" id="KW-0812">Transmembrane</keyword>
<gene>
    <name evidence="28" type="ORF">GLYMA_06G126000</name>
</gene>
<dbReference type="Pfam" id="PF01434">
    <property type="entry name" value="Peptidase_M41"/>
    <property type="match status" value="1"/>
</dbReference>
<dbReference type="STRING" id="3847.K7KUR7"/>
<dbReference type="Gramene" id="KRH53448">
    <property type="protein sequence ID" value="KRH53448"/>
    <property type="gene ID" value="GLYMA_06G126000"/>
</dbReference>
<dbReference type="EnsemblPlants" id="KRH53448">
    <property type="protein sequence ID" value="KRH53448"/>
    <property type="gene ID" value="GLYMA_06G126000"/>
</dbReference>
<evidence type="ECO:0000256" key="17">
    <source>
        <dbReference type="ARBA" id="ARBA00022989"/>
    </source>
</evidence>
<accession>K7KUR7</accession>
<dbReference type="InterPro" id="IPR021790">
    <property type="entry name" value="PTBP1-like_RRM2"/>
</dbReference>
<dbReference type="eggNOG" id="KOG0734">
    <property type="taxonomic scope" value="Eukaryota"/>
</dbReference>
<comment type="similarity">
    <text evidence="5">In the N-terminal section; belongs to the AAA ATPase family.</text>
</comment>
<evidence type="ECO:0000256" key="1">
    <source>
        <dbReference type="ARBA" id="ARBA00001947"/>
    </source>
</evidence>
<dbReference type="PANTHER" id="PTHR23076:SF97">
    <property type="entry name" value="ATP-DEPENDENT ZINC METALLOPROTEASE YME1L1"/>
    <property type="match status" value="1"/>
</dbReference>
<evidence type="ECO:0000256" key="7">
    <source>
        <dbReference type="ARBA" id="ARBA00022670"/>
    </source>
</evidence>
<comment type="subcellular location">
    <subcellularLocation>
        <location evidence="3">Mitochondrion inner membrane</location>
        <topology evidence="3">Single-pass membrane protein</topology>
        <orientation evidence="3">Intermembrane side</orientation>
    </subcellularLocation>
    <subcellularLocation>
        <location evidence="2">Nucleus</location>
    </subcellularLocation>
</comment>
<keyword evidence="14" id="KW-0067">ATP-binding</keyword>
<dbReference type="Gramene" id="KRH53447">
    <property type="protein sequence ID" value="KRH53447"/>
    <property type="gene ID" value="GLYMA_06G126000"/>
</dbReference>
<dbReference type="InterPro" id="IPR003959">
    <property type="entry name" value="ATPase_AAA_core"/>
</dbReference>
<dbReference type="HAMAP" id="MF_01458">
    <property type="entry name" value="FtsH"/>
    <property type="match status" value="1"/>
</dbReference>
<dbReference type="InterPro" id="IPR027417">
    <property type="entry name" value="P-loop_NTPase"/>
</dbReference>
<dbReference type="GO" id="GO:0006417">
    <property type="term" value="P:regulation of translation"/>
    <property type="evidence" value="ECO:0007669"/>
    <property type="project" value="UniProtKB-ARBA"/>
</dbReference>
<dbReference type="Pfam" id="PF00004">
    <property type="entry name" value="AAA"/>
    <property type="match status" value="1"/>
</dbReference>
<evidence type="ECO:0000256" key="9">
    <source>
        <dbReference type="ARBA" id="ARBA00022723"/>
    </source>
</evidence>
<evidence type="ECO:0000256" key="16">
    <source>
        <dbReference type="ARBA" id="ARBA00022946"/>
    </source>
</evidence>
<dbReference type="GO" id="GO:0004222">
    <property type="term" value="F:metalloendopeptidase activity"/>
    <property type="evidence" value="ECO:0007669"/>
    <property type="project" value="InterPro"/>
</dbReference>
<evidence type="ECO:0000256" key="20">
    <source>
        <dbReference type="ARBA" id="ARBA00023128"/>
    </source>
</evidence>
<dbReference type="eggNOG" id="KOG1190">
    <property type="taxonomic scope" value="Eukaryota"/>
</dbReference>
<dbReference type="Pfam" id="PF17862">
    <property type="entry name" value="AAA_lid_3"/>
    <property type="match status" value="1"/>
</dbReference>
<keyword evidence="19" id="KW-0482">Metalloprotease</keyword>
<dbReference type="CDD" id="cd12690">
    <property type="entry name" value="RRM3_PTBPH1_PTBPH2"/>
    <property type="match status" value="1"/>
</dbReference>
<dbReference type="FunFam" id="3.30.70.330:FF:000324">
    <property type="entry name" value="Polypyrimidine tract-binding protein-like 2"/>
    <property type="match status" value="1"/>
</dbReference>
<dbReference type="GO" id="GO:0005524">
    <property type="term" value="F:ATP binding"/>
    <property type="evidence" value="ECO:0007669"/>
    <property type="project" value="UniProtKB-KW"/>
</dbReference>
<dbReference type="FunFam" id="3.30.70.330:FF:000260">
    <property type="entry name" value="Polypyrimidine tract-binding protein homolog 2"/>
    <property type="match status" value="1"/>
</dbReference>
<dbReference type="SMR" id="K7KUR7"/>
<dbReference type="SUPFAM" id="SSF54928">
    <property type="entry name" value="RNA-binding domain, RBD"/>
    <property type="match status" value="3"/>
</dbReference>
<dbReference type="GO" id="GO:0009845">
    <property type="term" value="P:seed germination"/>
    <property type="evidence" value="ECO:0007669"/>
    <property type="project" value="UniProtKB-ARBA"/>
</dbReference>
<evidence type="ECO:0000256" key="4">
    <source>
        <dbReference type="ARBA" id="ARBA00010044"/>
    </source>
</evidence>
<dbReference type="InterPro" id="IPR000642">
    <property type="entry name" value="Peptidase_M41"/>
</dbReference>
<evidence type="ECO:0000256" key="19">
    <source>
        <dbReference type="ARBA" id="ARBA00023049"/>
    </source>
</evidence>
<reference evidence="28" key="3">
    <citation type="submission" date="2018-07" db="EMBL/GenBank/DDBJ databases">
        <title>WGS assembly of Glycine max.</title>
        <authorList>
            <person name="Schmutz J."/>
            <person name="Cannon S."/>
            <person name="Schlueter J."/>
            <person name="Ma J."/>
            <person name="Mitros T."/>
            <person name="Nelson W."/>
            <person name="Hyten D."/>
            <person name="Song Q."/>
            <person name="Thelen J."/>
            <person name="Cheng J."/>
            <person name="Xu D."/>
            <person name="Hellsten U."/>
            <person name="May G."/>
            <person name="Yu Y."/>
            <person name="Sakurai T."/>
            <person name="Umezawa T."/>
            <person name="Bhattacharyya M."/>
            <person name="Sandhu D."/>
            <person name="Valliyodan B."/>
            <person name="Lindquist E."/>
            <person name="Peto M."/>
            <person name="Grant D."/>
            <person name="Shu S."/>
            <person name="Goodstein D."/>
            <person name="Barry K."/>
            <person name="Futrell-Griggs M."/>
            <person name="Abernathy B."/>
            <person name="Du J."/>
            <person name="Tian Z."/>
            <person name="Zhu L."/>
            <person name="Gill N."/>
            <person name="Joshi T."/>
            <person name="Libault M."/>
            <person name="Sethuraman A."/>
            <person name="Zhang X."/>
            <person name="Shinozaki K."/>
            <person name="Nguyen H."/>
            <person name="Wing R."/>
            <person name="Cregan P."/>
            <person name="Specht J."/>
            <person name="Grimwood J."/>
            <person name="Rokhsar D."/>
            <person name="Stacey G."/>
            <person name="Shoemaker R."/>
            <person name="Jackson S."/>
        </authorList>
    </citation>
    <scope>NUCLEOTIDE SEQUENCE</scope>
    <source>
        <tissue evidence="28">Callus</tissue>
    </source>
</reference>
<keyword evidence="20" id="KW-0496">Mitochondrion</keyword>
<dbReference type="OMA" id="ATWDHAS"/>
<dbReference type="MEROPS" id="M41.018"/>
<dbReference type="PROSITE" id="PS50102">
    <property type="entry name" value="RRM"/>
    <property type="match status" value="1"/>
</dbReference>
<evidence type="ECO:0000256" key="14">
    <source>
        <dbReference type="ARBA" id="ARBA00022840"/>
    </source>
</evidence>
<comment type="function">
    <text evidence="23">Plays a role in pre-mRNA splicing. Binds to the polypyrimidine tract of introns. May promote the binding of U2 snRNP to pre-mRNA.</text>
</comment>
<dbReference type="GO" id="GO:0000381">
    <property type="term" value="P:regulation of alternative mRNA splicing, via spliceosome"/>
    <property type="evidence" value="ECO:0007669"/>
    <property type="project" value="UniProtKB-ARBA"/>
</dbReference>
<dbReference type="GO" id="GO:0045037">
    <property type="term" value="P:protein import into chloroplast stroma"/>
    <property type="evidence" value="ECO:0000318"/>
    <property type="project" value="GO_Central"/>
</dbReference>
<evidence type="ECO:0000256" key="26">
    <source>
        <dbReference type="SAM" id="MobiDB-lite"/>
    </source>
</evidence>
<evidence type="ECO:0000256" key="5">
    <source>
        <dbReference type="ARBA" id="ARBA00010550"/>
    </source>
</evidence>
<feature type="compositionally biased region" description="Low complexity" evidence="26">
    <location>
        <begin position="462"/>
        <end position="472"/>
    </location>
</feature>
<sequence>MASVSSQPQFRYTQPPSKVLHLRNLPWECTEEELIELGKPFGKVVNTKCNVGANRNQAFIEFADLNQAIAMISYYASSSEPAQVRGKTVYLQYSNRQEIVNNKTTADVPGNVLLVTIEGADARLVSIDVLHLVFSAFGFVHKITTFEKTAGFQALVQFSDAETATSAKDALDGRSIPRYLLPEHVGPCTLRITYSGHSDLSVKFQSHRSRDYTNPYLPVAPSAVEGSGQAMVGLDGKRLETESNVLLASIENMQYAVTLDVLHMVFSAFGPVQKIAMFDKNGGLQALIQYPDTQTAVVAKEALEGHCIYDGGFCKLHLSYSRHTDLSIKVNNDRSRDYTIPNTPIVNAQPSIFGQQSVSMMGPSQQPFYGSQAGWGTAPPAAIDKVILLVALPSHIHSSSAPSEEEETITIMATLQASLLCRTSLPFSSHHPQLYKLHPHSFNFLSPCKMFQPRLHSSVSRSVASRSQSNPSGADSSVIENEATPSVVDAESSDPSIGEEKSESAKEEERLPIVALYEGARESVEKAFADFMTWLPLWQQERRLARLIVDAEANPNDVAKQTTLLIELNKHSPESVIKHFEGREGAVDSIGVVEYLRALVVTNAIAEYLPNEEYGKPSRLPTLLQELKQRASGKSDEPILSPGTSERQPLHVAMVDRKVSQKSRFVQDLLSTILFIVVMGLVWVVGMVALQKFIVSLGGIGTSSVGSSSTYAPKELNKEVVPEKNVKTFKDVKGCDDAKQELEEVVEYLKNPAKFTRLGGKLPKGILLTGPPGTGKTLLAKAIAGEAGVPFFYRAGSEFEEMYVGVGARRVRSLFQAAKKKAPCIIFIDEIDAVGSTRKQWEGHTKKTLHQLLVEMDGFEQNEGIIVIAATNLPDILDPALTRPGRFDRHIVVPNPDLRGRQEILELYLQDKPLADDIDIKSIARGTPGFNGADLANLVNIAAIKAAVEGAENLAAAQLEFAKDRIIMGTERKTMSISEESKKLTAYHESGHAIVAINTEGAQPIHKATIMPRGSALGMVTQLPSGDETSISKKQLLARLDVCMGGRVAEEIIFGQDHITTGASSDLHTATELAQYMVSICGMSDAIGPIHIKESPSSDLQSRIDAEVVKLLREAYDRVKALLRKHEKALHALANALLEYETLNAEEIRRILRPYREGRLPKDQEQEAAEEELVLV</sequence>
<feature type="coiled-coil region" evidence="25">
    <location>
        <begin position="1109"/>
        <end position="1146"/>
    </location>
</feature>
<dbReference type="InParanoid" id="K7KUR7"/>
<dbReference type="EMBL" id="CM000839">
    <property type="protein sequence ID" value="KRH53448.1"/>
    <property type="molecule type" value="Genomic_DNA"/>
</dbReference>
<protein>
    <recommendedName>
        <fullName evidence="27">RRM domain-containing protein</fullName>
    </recommendedName>
</protein>
<dbReference type="PaxDb" id="3847-GLYMA06G13135.1"/>
<dbReference type="Pfam" id="PF11835">
    <property type="entry name" value="RRM_8"/>
    <property type="match status" value="1"/>
</dbReference>
<dbReference type="EnsemblPlants" id="KRH53447">
    <property type="protein sequence ID" value="KRH53447"/>
    <property type="gene ID" value="GLYMA_06G126000"/>
</dbReference>
<dbReference type="GO" id="GO:0006508">
    <property type="term" value="P:proteolysis"/>
    <property type="evidence" value="ECO:0000318"/>
    <property type="project" value="GO_Central"/>
</dbReference>
<keyword evidence="11" id="KW-0547">Nucleotide-binding</keyword>
<dbReference type="InterPro" id="IPR005936">
    <property type="entry name" value="FtsH"/>
</dbReference>
<feature type="region of interest" description="Disordered" evidence="26">
    <location>
        <begin position="462"/>
        <end position="508"/>
    </location>
</feature>
<dbReference type="SMART" id="SM00360">
    <property type="entry name" value="RRM"/>
    <property type="match status" value="2"/>
</dbReference>
<dbReference type="Proteomes" id="UP000008827">
    <property type="component" value="Chromosome 6"/>
</dbReference>
<reference evidence="28 29" key="1">
    <citation type="journal article" date="2010" name="Nature">
        <title>Genome sequence of the palaeopolyploid soybean.</title>
        <authorList>
            <person name="Schmutz J."/>
            <person name="Cannon S.B."/>
            <person name="Schlueter J."/>
            <person name="Ma J."/>
            <person name="Mitros T."/>
            <person name="Nelson W."/>
            <person name="Hyten D.L."/>
            <person name="Song Q."/>
            <person name="Thelen J.J."/>
            <person name="Cheng J."/>
            <person name="Xu D."/>
            <person name="Hellsten U."/>
            <person name="May G.D."/>
            <person name="Yu Y."/>
            <person name="Sakurai T."/>
            <person name="Umezawa T."/>
            <person name="Bhattacharyya M.K."/>
            <person name="Sandhu D."/>
            <person name="Valliyodan B."/>
            <person name="Lindquist E."/>
            <person name="Peto M."/>
            <person name="Grant D."/>
            <person name="Shu S."/>
            <person name="Goodstein D."/>
            <person name="Barry K."/>
            <person name="Futrell-Griggs M."/>
            <person name="Abernathy B."/>
            <person name="Du J."/>
            <person name="Tian Z."/>
            <person name="Zhu L."/>
            <person name="Gill N."/>
            <person name="Joshi T."/>
            <person name="Libault M."/>
            <person name="Sethuraman A."/>
            <person name="Zhang X.-C."/>
            <person name="Shinozaki K."/>
            <person name="Nguyen H.T."/>
            <person name="Wing R.A."/>
            <person name="Cregan P."/>
            <person name="Specht J."/>
            <person name="Grimwood J."/>
            <person name="Rokhsar D."/>
            <person name="Stacey G."/>
            <person name="Shoemaker R.C."/>
            <person name="Jackson S.A."/>
        </authorList>
    </citation>
    <scope>NUCLEOTIDE SEQUENCE [LARGE SCALE GENOMIC DNA]</scope>
    <source>
        <strain evidence="29">cv. Williams 82</strain>
        <tissue evidence="28">Callus</tissue>
    </source>
</reference>
<dbReference type="PANTHER" id="PTHR23076">
    <property type="entry name" value="METALLOPROTEASE M41 FTSH"/>
    <property type="match status" value="1"/>
</dbReference>
<evidence type="ECO:0000256" key="18">
    <source>
        <dbReference type="ARBA" id="ARBA00022990"/>
    </source>
</evidence>
<organism evidence="29">
    <name type="scientific">Glycine max</name>
    <name type="common">Soybean</name>
    <name type="synonym">Glycine hispida</name>
    <dbReference type="NCBI Taxonomy" id="3847"/>
    <lineage>
        <taxon>Eukaryota</taxon>
        <taxon>Viridiplantae</taxon>
        <taxon>Streptophyta</taxon>
        <taxon>Embryophyta</taxon>
        <taxon>Tracheophyta</taxon>
        <taxon>Spermatophyta</taxon>
        <taxon>Magnoliopsida</taxon>
        <taxon>eudicotyledons</taxon>
        <taxon>Gunneridae</taxon>
        <taxon>Pentapetalae</taxon>
        <taxon>rosids</taxon>
        <taxon>fabids</taxon>
        <taxon>Fabales</taxon>
        <taxon>Fabaceae</taxon>
        <taxon>Papilionoideae</taxon>
        <taxon>50 kb inversion clade</taxon>
        <taxon>NPAAA clade</taxon>
        <taxon>indigoferoid/millettioid clade</taxon>
        <taxon>Phaseoleae</taxon>
        <taxon>Glycine</taxon>
        <taxon>Glycine subgen. Soja</taxon>
    </lineage>
</organism>
<keyword evidence="10" id="KW-0677">Repeat</keyword>
<feature type="domain" description="RRM" evidence="27">
    <location>
        <begin position="18"/>
        <end position="96"/>
    </location>
</feature>
<dbReference type="InterPro" id="IPR003593">
    <property type="entry name" value="AAA+_ATPase"/>
</dbReference>
<dbReference type="GO" id="GO:0016887">
    <property type="term" value="F:ATP hydrolysis activity"/>
    <property type="evidence" value="ECO:0007669"/>
    <property type="project" value="InterPro"/>
</dbReference>
<dbReference type="InterPro" id="IPR041569">
    <property type="entry name" value="AAA_lid_3"/>
</dbReference>
<dbReference type="GO" id="GO:0005743">
    <property type="term" value="C:mitochondrial inner membrane"/>
    <property type="evidence" value="ECO:0007669"/>
    <property type="project" value="UniProtKB-SubCell"/>
</dbReference>
<dbReference type="EMBL" id="CM000839">
    <property type="protein sequence ID" value="KRH53447.1"/>
    <property type="molecule type" value="Genomic_DNA"/>
</dbReference>
<evidence type="ECO:0000256" key="6">
    <source>
        <dbReference type="ARBA" id="ARBA00022664"/>
    </source>
</evidence>
<dbReference type="GO" id="GO:0003729">
    <property type="term" value="F:mRNA binding"/>
    <property type="evidence" value="ECO:0007669"/>
    <property type="project" value="UniProtKB-ARBA"/>
</dbReference>
<dbReference type="NCBIfam" id="TIGR01241">
    <property type="entry name" value="FtsH_fam"/>
    <property type="match status" value="1"/>
</dbReference>
<dbReference type="PROSITE" id="PS00674">
    <property type="entry name" value="AAA"/>
    <property type="match status" value="1"/>
</dbReference>
<evidence type="ECO:0000256" key="12">
    <source>
        <dbReference type="ARBA" id="ARBA00022801"/>
    </source>
</evidence>
<dbReference type="GO" id="GO:0046872">
    <property type="term" value="F:metal ion binding"/>
    <property type="evidence" value="ECO:0007669"/>
    <property type="project" value="UniProtKB-KW"/>
</dbReference>
<evidence type="ECO:0000313" key="29">
    <source>
        <dbReference type="EnsemblPlants" id="KRH53448"/>
    </source>
</evidence>
<keyword evidence="13" id="KW-0862">Zinc</keyword>
<dbReference type="InterPro" id="IPR034792">
    <property type="entry name" value="PTBPH1/PTBPH2_RRM1"/>
</dbReference>
<evidence type="ECO:0000256" key="21">
    <source>
        <dbReference type="ARBA" id="ARBA00023136"/>
    </source>
</evidence>
<dbReference type="Gene3D" id="1.10.8.60">
    <property type="match status" value="1"/>
</dbReference>
<keyword evidence="6" id="KW-0507">mRNA processing</keyword>
<evidence type="ECO:0000256" key="3">
    <source>
        <dbReference type="ARBA" id="ARBA00004243"/>
    </source>
</evidence>
<evidence type="ECO:0000256" key="11">
    <source>
        <dbReference type="ARBA" id="ARBA00022741"/>
    </source>
</evidence>
<dbReference type="CDD" id="cd12686">
    <property type="entry name" value="RRM1_PTBPH1_PTBPH2"/>
    <property type="match status" value="1"/>
</dbReference>
<dbReference type="InterPro" id="IPR035979">
    <property type="entry name" value="RBD_domain_sf"/>
</dbReference>
<evidence type="ECO:0000313" key="28">
    <source>
        <dbReference type="EMBL" id="KRH53447.1"/>
    </source>
</evidence>
<dbReference type="FunFam" id="3.40.50.300:FF:000195">
    <property type="entry name" value="ATP-dependent zinc metalloprotease FTSH 11"/>
    <property type="match status" value="1"/>
</dbReference>
<keyword evidence="9" id="KW-0479">Metal-binding</keyword>
<dbReference type="GO" id="GO:0000932">
    <property type="term" value="C:P-body"/>
    <property type="evidence" value="ECO:0007669"/>
    <property type="project" value="UniProtKB-ARBA"/>
</dbReference>
<dbReference type="Gene3D" id="3.40.50.300">
    <property type="entry name" value="P-loop containing nucleotide triphosphate hydrolases"/>
    <property type="match status" value="1"/>
</dbReference>
<keyword evidence="7" id="KW-0645">Protease</keyword>
<comment type="cofactor">
    <cofactor evidence="1">
        <name>Zn(2+)</name>
        <dbReference type="ChEBI" id="CHEBI:29105"/>
    </cofactor>
</comment>
<keyword evidence="21" id="KW-0472">Membrane</keyword>
<keyword evidence="17" id="KW-1133">Transmembrane helix</keyword>
<dbReference type="Gene3D" id="1.20.58.760">
    <property type="entry name" value="Peptidase M41"/>
    <property type="match status" value="1"/>
</dbReference>
<keyword evidence="12" id="KW-0378">Hydrolase</keyword>
<dbReference type="FunFam" id="1.20.58.760:FF:000002">
    <property type="entry name" value="ATP-dependent zinc metalloprotease FtsH"/>
    <property type="match status" value="1"/>
</dbReference>
<evidence type="ECO:0000256" key="2">
    <source>
        <dbReference type="ARBA" id="ARBA00004123"/>
    </source>
</evidence>
<dbReference type="Gene3D" id="3.30.70.330">
    <property type="match status" value="3"/>
</dbReference>
<dbReference type="Pfam" id="PF13893">
    <property type="entry name" value="RRM_5"/>
    <property type="match status" value="1"/>
</dbReference>
<dbReference type="CDD" id="cd19501">
    <property type="entry name" value="RecA-like_FtsH"/>
    <property type="match status" value="1"/>
</dbReference>
<dbReference type="InterPro" id="IPR000504">
    <property type="entry name" value="RRM_dom"/>
</dbReference>
<dbReference type="CDD" id="cd12691">
    <property type="entry name" value="RRM2_PTBPH1_PTBPH2"/>
    <property type="match status" value="1"/>
</dbReference>
<dbReference type="InterPro" id="IPR037219">
    <property type="entry name" value="Peptidase_M41-like"/>
</dbReference>
<evidence type="ECO:0000256" key="15">
    <source>
        <dbReference type="ARBA" id="ARBA00022884"/>
    </source>
</evidence>
<name>K7KUR7_SOYBN</name>
<dbReference type="SMART" id="SM00382">
    <property type="entry name" value="AAA"/>
    <property type="match status" value="1"/>
</dbReference>
<evidence type="ECO:0000256" key="8">
    <source>
        <dbReference type="ARBA" id="ARBA00022692"/>
    </source>
</evidence>
<dbReference type="InterPro" id="IPR034794">
    <property type="entry name" value="PTBPH1/PTBPH2_RRM3"/>
</dbReference>
<evidence type="ECO:0000256" key="10">
    <source>
        <dbReference type="ARBA" id="ARBA00022737"/>
    </source>
</evidence>
<evidence type="ECO:0000256" key="23">
    <source>
        <dbReference type="ARBA" id="ARBA00056336"/>
    </source>
</evidence>
<dbReference type="FunFam" id="1.10.8.60:FF:000001">
    <property type="entry name" value="ATP-dependent zinc metalloprotease FtsH"/>
    <property type="match status" value="1"/>
</dbReference>